<evidence type="ECO:0000313" key="2">
    <source>
        <dbReference type="Proteomes" id="UP000471745"/>
    </source>
</evidence>
<reference evidence="1 2" key="1">
    <citation type="submission" date="2020-01" db="EMBL/GenBank/DDBJ databases">
        <title>Insect and environment-associated Actinomycetes.</title>
        <authorList>
            <person name="Currrie C."/>
            <person name="Chevrette M."/>
            <person name="Carlson C."/>
            <person name="Stubbendieck R."/>
            <person name="Wendt-Pienkowski E."/>
        </authorList>
    </citation>
    <scope>NUCLEOTIDE SEQUENCE [LARGE SCALE GENOMIC DNA]</scope>
    <source>
        <strain evidence="1 2">SID8189</strain>
    </source>
</reference>
<proteinExistence type="predicted"/>
<keyword evidence="2" id="KW-1185">Reference proteome</keyword>
<evidence type="ECO:0000313" key="1">
    <source>
        <dbReference type="EMBL" id="NEC52911.1"/>
    </source>
</evidence>
<dbReference type="RefSeq" id="WP_163091349.1">
    <property type="nucleotide sequence ID" value="NZ_JAAGNA010001073.1"/>
</dbReference>
<dbReference type="EMBL" id="JAAGNA010001073">
    <property type="protein sequence ID" value="NEC52911.1"/>
    <property type="molecule type" value="Genomic_DNA"/>
</dbReference>
<protein>
    <submittedName>
        <fullName evidence="1">Uncharacterized protein</fullName>
    </submittedName>
</protein>
<dbReference type="AlphaFoldDB" id="A0A9X5HG33"/>
<gene>
    <name evidence="1" type="ORF">G3I18_30820</name>
</gene>
<organism evidence="1 2">
    <name type="scientific">Actinospica acidiphila</name>
    <dbReference type="NCBI Taxonomy" id="304899"/>
    <lineage>
        <taxon>Bacteria</taxon>
        <taxon>Bacillati</taxon>
        <taxon>Actinomycetota</taxon>
        <taxon>Actinomycetes</taxon>
        <taxon>Catenulisporales</taxon>
        <taxon>Actinospicaceae</taxon>
        <taxon>Actinospica</taxon>
    </lineage>
</organism>
<comment type="caution">
    <text evidence="1">The sequence shown here is derived from an EMBL/GenBank/DDBJ whole genome shotgun (WGS) entry which is preliminary data.</text>
</comment>
<name>A0A9X5HG33_9ACTN</name>
<sequence length="79" mass="8441">MSQIVRRLGVAPRLRGSATAATCPDLFELADGNFAVIGTDVTDSLDSQLPADAARADYERIVVITRETLIKAKPDIPDA</sequence>
<dbReference type="Proteomes" id="UP000471745">
    <property type="component" value="Unassembled WGS sequence"/>
</dbReference>
<accession>A0A9X5HG33</accession>